<name>A0ABT8CXF7_9FLAO</name>
<evidence type="ECO:0000313" key="2">
    <source>
        <dbReference type="Proteomes" id="UP001242368"/>
    </source>
</evidence>
<sequence>MRFRIYSSQYQSRILSSLKSFFDFLLLEKYIVKHPVIFIELPRQGRKLS</sequence>
<proteinExistence type="predicted"/>
<keyword evidence="2" id="KW-1185">Reference proteome</keyword>
<protein>
    <recommendedName>
        <fullName evidence="3">Maturase K</fullName>
    </recommendedName>
</protein>
<evidence type="ECO:0008006" key="3">
    <source>
        <dbReference type="Google" id="ProtNLM"/>
    </source>
</evidence>
<accession>A0ABT8CXF7</accession>
<dbReference type="Proteomes" id="UP001242368">
    <property type="component" value="Unassembled WGS sequence"/>
</dbReference>
<gene>
    <name evidence="1" type="ORF">QW060_19610</name>
</gene>
<organism evidence="1 2">
    <name type="scientific">Paenimyroides ceti</name>
    <dbReference type="NCBI Taxonomy" id="395087"/>
    <lineage>
        <taxon>Bacteria</taxon>
        <taxon>Pseudomonadati</taxon>
        <taxon>Bacteroidota</taxon>
        <taxon>Flavobacteriia</taxon>
        <taxon>Flavobacteriales</taxon>
        <taxon>Flavobacteriaceae</taxon>
        <taxon>Paenimyroides</taxon>
    </lineage>
</organism>
<dbReference type="RefSeq" id="WP_290364976.1">
    <property type="nucleotide sequence ID" value="NZ_JAUFQU010000024.1"/>
</dbReference>
<dbReference type="EMBL" id="JAUFQU010000024">
    <property type="protein sequence ID" value="MDN3709233.1"/>
    <property type="molecule type" value="Genomic_DNA"/>
</dbReference>
<evidence type="ECO:0000313" key="1">
    <source>
        <dbReference type="EMBL" id="MDN3709233.1"/>
    </source>
</evidence>
<comment type="caution">
    <text evidence="1">The sequence shown here is derived from an EMBL/GenBank/DDBJ whole genome shotgun (WGS) entry which is preliminary data.</text>
</comment>
<reference evidence="2" key="1">
    <citation type="journal article" date="2019" name="Int. J. Syst. Evol. Microbiol.">
        <title>The Global Catalogue of Microorganisms (GCM) 10K type strain sequencing project: providing services to taxonomists for standard genome sequencing and annotation.</title>
        <authorList>
            <consortium name="The Broad Institute Genomics Platform"/>
            <consortium name="The Broad Institute Genome Sequencing Center for Infectious Disease"/>
            <person name="Wu L."/>
            <person name="Ma J."/>
        </authorList>
    </citation>
    <scope>NUCLEOTIDE SEQUENCE [LARGE SCALE GENOMIC DNA]</scope>
    <source>
        <strain evidence="2">CECT 7184</strain>
    </source>
</reference>